<evidence type="ECO:0000313" key="5">
    <source>
        <dbReference type="Proteomes" id="UP000014760"/>
    </source>
</evidence>
<dbReference type="AlphaFoldDB" id="R7U4J2"/>
<name>R7U4J2_CAPTE</name>
<dbReference type="EMBL" id="KB310369">
    <property type="protein sequence ID" value="ELT91746.1"/>
    <property type="molecule type" value="Genomic_DNA"/>
</dbReference>
<dbReference type="EMBL" id="AMQN01010624">
    <property type="status" value="NOT_ANNOTATED_CDS"/>
    <property type="molecule type" value="Genomic_DNA"/>
</dbReference>
<reference evidence="5" key="1">
    <citation type="submission" date="2012-12" db="EMBL/GenBank/DDBJ databases">
        <authorList>
            <person name="Hellsten U."/>
            <person name="Grimwood J."/>
            <person name="Chapman J.A."/>
            <person name="Shapiro H."/>
            <person name="Aerts A."/>
            <person name="Otillar R.P."/>
            <person name="Terry A.Y."/>
            <person name="Boore J.L."/>
            <person name="Simakov O."/>
            <person name="Marletaz F."/>
            <person name="Cho S.-J."/>
            <person name="Edsinger-Gonzales E."/>
            <person name="Havlak P."/>
            <person name="Kuo D.-H."/>
            <person name="Larsson T."/>
            <person name="Lv J."/>
            <person name="Arendt D."/>
            <person name="Savage R."/>
            <person name="Osoegawa K."/>
            <person name="de Jong P."/>
            <person name="Lindberg D.R."/>
            <person name="Seaver E.C."/>
            <person name="Weisblat D.A."/>
            <person name="Putnam N.H."/>
            <person name="Grigoriev I.V."/>
            <person name="Rokhsar D.S."/>
        </authorList>
    </citation>
    <scope>NUCLEOTIDE SEQUENCE</scope>
    <source>
        <strain evidence="5">I ESC-2004</strain>
    </source>
</reference>
<evidence type="ECO:0000313" key="3">
    <source>
        <dbReference type="EMBL" id="ELT98085.1"/>
    </source>
</evidence>
<dbReference type="Proteomes" id="UP000014760">
    <property type="component" value="Unassembled WGS sequence"/>
</dbReference>
<evidence type="ECO:0000313" key="4">
    <source>
        <dbReference type="EnsemblMetazoa" id="CapteP198771"/>
    </source>
</evidence>
<evidence type="ECO:0000313" key="1">
    <source>
        <dbReference type="EMBL" id="ELT91745.1"/>
    </source>
</evidence>
<dbReference type="EMBL" id="AMQN01013651">
    <property type="status" value="NOT_ANNOTATED_CDS"/>
    <property type="molecule type" value="Genomic_DNA"/>
</dbReference>
<organism evidence="3">
    <name type="scientific">Capitella teleta</name>
    <name type="common">Polychaete worm</name>
    <dbReference type="NCBI Taxonomy" id="283909"/>
    <lineage>
        <taxon>Eukaryota</taxon>
        <taxon>Metazoa</taxon>
        <taxon>Spiralia</taxon>
        <taxon>Lophotrochozoa</taxon>
        <taxon>Annelida</taxon>
        <taxon>Polychaeta</taxon>
        <taxon>Sedentaria</taxon>
        <taxon>Scolecida</taxon>
        <taxon>Capitellidae</taxon>
        <taxon>Capitella</taxon>
    </lineage>
</organism>
<sequence length="133" mass="15329">MLVLYCRGYSDLQKETTQRNERTEQMEVEPQQSLLFVIKVQHRQAFSDFITRSEYCYYANSPAPKVTSDTTEALKAPASPSGYTKYDVRAVAERFSKNYVNALVCHRTGQVVPHPVMPDKFRKFPRCSKGRLV</sequence>
<gene>
    <name evidence="1" type="ORF">CAPTEDRAFT_198771</name>
    <name evidence="2" type="ORF">CAPTEDRAFT_198772</name>
    <name evidence="3" type="ORF">CAPTEDRAFT_200931</name>
</gene>
<proteinExistence type="predicted"/>
<evidence type="ECO:0000313" key="2">
    <source>
        <dbReference type="EMBL" id="ELT91746.1"/>
    </source>
</evidence>
<protein>
    <submittedName>
        <fullName evidence="3 4">Uncharacterized protein</fullName>
    </submittedName>
</protein>
<dbReference type="EnsemblMetazoa" id="CapteT198771">
    <property type="protein sequence ID" value="CapteP198771"/>
    <property type="gene ID" value="CapteG198771"/>
</dbReference>
<reference evidence="3 5" key="2">
    <citation type="journal article" date="2013" name="Nature">
        <title>Insights into bilaterian evolution from three spiralian genomes.</title>
        <authorList>
            <person name="Simakov O."/>
            <person name="Marletaz F."/>
            <person name="Cho S.J."/>
            <person name="Edsinger-Gonzales E."/>
            <person name="Havlak P."/>
            <person name="Hellsten U."/>
            <person name="Kuo D.H."/>
            <person name="Larsson T."/>
            <person name="Lv J."/>
            <person name="Arendt D."/>
            <person name="Savage R."/>
            <person name="Osoegawa K."/>
            <person name="de Jong P."/>
            <person name="Grimwood J."/>
            <person name="Chapman J.A."/>
            <person name="Shapiro H."/>
            <person name="Aerts A."/>
            <person name="Otillar R.P."/>
            <person name="Terry A.Y."/>
            <person name="Boore J.L."/>
            <person name="Grigoriev I.V."/>
            <person name="Lindberg D.R."/>
            <person name="Seaver E.C."/>
            <person name="Weisblat D.A."/>
            <person name="Putnam N.H."/>
            <person name="Rokhsar D.S."/>
        </authorList>
    </citation>
    <scope>NUCLEOTIDE SEQUENCE</scope>
    <source>
        <strain evidence="3 5">I ESC-2004</strain>
    </source>
</reference>
<dbReference type="HOGENOM" id="CLU_1908669_0_0_1"/>
<dbReference type="EMBL" id="KB308243">
    <property type="protein sequence ID" value="ELT98085.1"/>
    <property type="molecule type" value="Genomic_DNA"/>
</dbReference>
<dbReference type="EnsemblMetazoa" id="CapteT200931">
    <property type="protein sequence ID" value="CapteP200931"/>
    <property type="gene ID" value="CapteG200931"/>
</dbReference>
<reference evidence="4" key="3">
    <citation type="submission" date="2015-06" db="UniProtKB">
        <authorList>
            <consortium name="EnsemblMetazoa"/>
        </authorList>
    </citation>
    <scope>IDENTIFICATION</scope>
</reference>
<dbReference type="EMBL" id="AMQN01013650">
    <property type="status" value="NOT_ANNOTATED_CDS"/>
    <property type="molecule type" value="Genomic_DNA"/>
</dbReference>
<dbReference type="EMBL" id="KB310369">
    <property type="protein sequence ID" value="ELT91745.1"/>
    <property type="molecule type" value="Genomic_DNA"/>
</dbReference>
<dbReference type="EnsemblMetazoa" id="CapteT198772">
    <property type="protein sequence ID" value="CapteP198772"/>
    <property type="gene ID" value="CapteG198772"/>
</dbReference>
<keyword evidence="5" id="KW-1185">Reference proteome</keyword>
<accession>R7U4J2</accession>